<feature type="binding site" evidence="8">
    <location>
        <position position="128"/>
    </location>
    <ligand>
        <name>Zn(2+)</name>
        <dbReference type="ChEBI" id="CHEBI:29105"/>
        <label>1</label>
        <note>catalytic</note>
    </ligand>
</feature>
<evidence type="ECO:0000256" key="8">
    <source>
        <dbReference type="HAMAP-Rule" id="MF_01818"/>
    </source>
</evidence>
<comment type="similarity">
    <text evidence="8">Belongs to the RNase Z family.</text>
</comment>
<dbReference type="Gene3D" id="3.60.15.10">
    <property type="entry name" value="Ribonuclease Z/Hydroxyacylglutathione hydrolase-like"/>
    <property type="match status" value="1"/>
</dbReference>
<dbReference type="NCBIfam" id="NF000801">
    <property type="entry name" value="PRK00055.1-3"/>
    <property type="match status" value="1"/>
</dbReference>
<keyword evidence="2 8" id="KW-0819">tRNA processing</keyword>
<evidence type="ECO:0000256" key="6">
    <source>
        <dbReference type="ARBA" id="ARBA00022801"/>
    </source>
</evidence>
<evidence type="ECO:0000313" key="11">
    <source>
        <dbReference type="Proteomes" id="UP000789941"/>
    </source>
</evidence>
<evidence type="ECO:0000313" key="10">
    <source>
        <dbReference type="EMBL" id="VVC04760.1"/>
    </source>
</evidence>
<comment type="function">
    <text evidence="8">Zinc phosphodiesterase, which displays some tRNA 3'-processing endonuclease activity. Probably involved in tRNA maturation, by removing a 3'-trailer from precursor tRNA.</text>
</comment>
<keyword evidence="7 8" id="KW-0862">Zinc</keyword>
<dbReference type="EMBL" id="CABMJJ010000011">
    <property type="protein sequence ID" value="VVC04760.1"/>
    <property type="molecule type" value="Genomic_DNA"/>
</dbReference>
<dbReference type="CDD" id="cd07717">
    <property type="entry name" value="RNaseZ_ZiPD-like_MBL-fold"/>
    <property type="match status" value="1"/>
</dbReference>
<evidence type="ECO:0000259" key="9">
    <source>
        <dbReference type="Pfam" id="PF12706"/>
    </source>
</evidence>
<proteinExistence type="inferred from homology"/>
<dbReference type="InterPro" id="IPR013471">
    <property type="entry name" value="RNase_Z/BN"/>
</dbReference>
<feature type="active site" description="Proton acceptor" evidence="8">
    <location>
        <position position="65"/>
    </location>
</feature>
<gene>
    <name evidence="8 10" type="primary">rnz</name>
    <name evidence="10" type="ORF">LFW2832_01099</name>
</gene>
<keyword evidence="6 8" id="KW-0378">Hydrolase</keyword>
<organism evidence="10 11">
    <name type="scientific">Candidatus Bilamarchaeum dharawalense</name>
    <dbReference type="NCBI Taxonomy" id="2885759"/>
    <lineage>
        <taxon>Archaea</taxon>
        <taxon>Candidatus Micrarchaeota</taxon>
        <taxon>Candidatus Micrarchaeia</taxon>
        <taxon>Candidatus Anstonellales</taxon>
        <taxon>Candidatus Bilamarchaeaceae</taxon>
        <taxon>Candidatus Bilamarchaeum</taxon>
    </lineage>
</organism>
<evidence type="ECO:0000256" key="1">
    <source>
        <dbReference type="ARBA" id="ARBA00011738"/>
    </source>
</evidence>
<dbReference type="AlphaFoldDB" id="A0A5E4LS49"/>
<dbReference type="HAMAP" id="MF_01818">
    <property type="entry name" value="RNase_Z_BN"/>
    <property type="match status" value="1"/>
</dbReference>
<feature type="binding site" evidence="8">
    <location>
        <position position="253"/>
    </location>
    <ligand>
        <name>Zn(2+)</name>
        <dbReference type="ChEBI" id="CHEBI:29105"/>
        <label>2</label>
        <note>catalytic</note>
    </ligand>
</feature>
<feature type="binding site" evidence="8">
    <location>
        <position position="61"/>
    </location>
    <ligand>
        <name>Zn(2+)</name>
        <dbReference type="ChEBI" id="CHEBI:29105"/>
        <label>1</label>
        <note>catalytic</note>
    </ligand>
</feature>
<feature type="binding site" evidence="8">
    <location>
        <position position="195"/>
    </location>
    <ligand>
        <name>Zn(2+)</name>
        <dbReference type="ChEBI" id="CHEBI:29105"/>
        <label>2</label>
        <note>catalytic</note>
    </ligand>
</feature>
<comment type="subunit">
    <text evidence="1 8">Homodimer.</text>
</comment>
<dbReference type="Pfam" id="PF12706">
    <property type="entry name" value="Lactamase_B_2"/>
    <property type="match status" value="1"/>
</dbReference>
<accession>A0A5E4LS49</accession>
<comment type="catalytic activity">
    <reaction evidence="8">
        <text>Endonucleolytic cleavage of RNA, removing extra 3' nucleotides from tRNA precursor, generating 3' termini of tRNAs. A 3'-hydroxy group is left at the tRNA terminus and a 5'-phosphoryl group is left at the trailer molecule.</text>
        <dbReference type="EC" id="3.1.26.11"/>
    </reaction>
</comment>
<dbReference type="InterPro" id="IPR001279">
    <property type="entry name" value="Metallo-B-lactamas"/>
</dbReference>
<evidence type="ECO:0000256" key="7">
    <source>
        <dbReference type="ARBA" id="ARBA00022833"/>
    </source>
</evidence>
<evidence type="ECO:0000256" key="3">
    <source>
        <dbReference type="ARBA" id="ARBA00022722"/>
    </source>
</evidence>
<dbReference type="Proteomes" id="UP000789941">
    <property type="component" value="Unassembled WGS sequence"/>
</dbReference>
<dbReference type="SUPFAM" id="SSF56281">
    <property type="entry name" value="Metallo-hydrolase/oxidoreductase"/>
    <property type="match status" value="1"/>
</dbReference>
<evidence type="ECO:0000256" key="4">
    <source>
        <dbReference type="ARBA" id="ARBA00022723"/>
    </source>
</evidence>
<name>A0A5E4LS49_9ARCH</name>
<dbReference type="Pfam" id="PF23023">
    <property type="entry name" value="Anti-Pycsar_Apyc1"/>
    <property type="match status" value="1"/>
</dbReference>
<comment type="caution">
    <text evidence="10">The sequence shown here is derived from an EMBL/GenBank/DDBJ whole genome shotgun (WGS) entry which is preliminary data.</text>
</comment>
<reference evidence="10 11" key="1">
    <citation type="submission" date="2019-08" db="EMBL/GenBank/DDBJ databases">
        <authorList>
            <person name="Vazquez-Campos X."/>
        </authorList>
    </citation>
    <scope>NUCLEOTIDE SEQUENCE [LARGE SCALE GENOMIC DNA]</scope>
    <source>
        <strain evidence="10">LFW-283_2</strain>
    </source>
</reference>
<feature type="domain" description="Metallo-beta-lactamase" evidence="9">
    <location>
        <begin position="185"/>
        <end position="253"/>
    </location>
</feature>
<dbReference type="PANTHER" id="PTHR46018:SF2">
    <property type="entry name" value="ZINC PHOSPHODIESTERASE ELAC PROTEIN 1"/>
    <property type="match status" value="1"/>
</dbReference>
<dbReference type="EC" id="3.1.26.11" evidence="8"/>
<dbReference type="GO" id="GO:0008270">
    <property type="term" value="F:zinc ion binding"/>
    <property type="evidence" value="ECO:0007669"/>
    <property type="project" value="UniProtKB-UniRule"/>
</dbReference>
<evidence type="ECO:0000256" key="5">
    <source>
        <dbReference type="ARBA" id="ARBA00022759"/>
    </source>
</evidence>
<dbReference type="PANTHER" id="PTHR46018">
    <property type="entry name" value="ZINC PHOSPHODIESTERASE ELAC PROTEIN 1"/>
    <property type="match status" value="1"/>
</dbReference>
<feature type="binding site" evidence="8">
    <location>
        <position position="66"/>
    </location>
    <ligand>
        <name>Zn(2+)</name>
        <dbReference type="ChEBI" id="CHEBI:29105"/>
        <label>2</label>
        <note>catalytic</note>
    </ligand>
</feature>
<feature type="binding site" evidence="8">
    <location>
        <position position="195"/>
    </location>
    <ligand>
        <name>Zn(2+)</name>
        <dbReference type="ChEBI" id="CHEBI:29105"/>
        <label>1</label>
        <note>catalytic</note>
    </ligand>
</feature>
<comment type="cofactor">
    <cofactor evidence="8">
        <name>Zn(2+)</name>
        <dbReference type="ChEBI" id="CHEBI:29105"/>
    </cofactor>
    <text evidence="8">Binds 2 Zn(2+) ions.</text>
</comment>
<sequence length="286" mass="32242">MLRITFLGTSGSTPTTDRGMPALAIKYESELMLWDCGEGTQRQLMKYKVGYGSIDHIFISHPHLDHYLGLFGLLETLKLSSAAPRPLNLFVPKNMDFENYKFAKVSKLKNGMIYRGKDFTVSAFPVKHVKNSFGFIFQEDDKIKFHEDKAHSLGLQGKLFREIQKKGKVKTEKGEIKLEDVSWKNSGRKIVYGGDCLPDDNLTEAARNADVLIHEATFDSSKKEDAEERMHSTAEDAALIAKKAKVKQLVLTHVSPRYANTNILLEQAKNIFPQTKIAEDGFSIDL</sequence>
<protein>
    <recommendedName>
        <fullName evidence="8">Ribonuclease Z</fullName>
        <shortName evidence="8">RNase Z</shortName>
        <ecNumber evidence="8">3.1.26.11</ecNumber>
    </recommendedName>
    <alternativeName>
        <fullName evidence="8">tRNA 3 endonuclease</fullName>
    </alternativeName>
    <alternativeName>
        <fullName evidence="8">tRNase Z</fullName>
    </alternativeName>
</protein>
<keyword evidence="3 8" id="KW-0540">Nuclease</keyword>
<dbReference type="InterPro" id="IPR036866">
    <property type="entry name" value="RibonucZ/Hydroxyglut_hydro"/>
</dbReference>
<evidence type="ECO:0000256" key="2">
    <source>
        <dbReference type="ARBA" id="ARBA00022694"/>
    </source>
</evidence>
<dbReference type="GO" id="GO:0042781">
    <property type="term" value="F:3'-tRNA processing endoribonuclease activity"/>
    <property type="evidence" value="ECO:0007669"/>
    <property type="project" value="UniProtKB-UniRule"/>
</dbReference>
<feature type="binding site" evidence="8">
    <location>
        <position position="63"/>
    </location>
    <ligand>
        <name>Zn(2+)</name>
        <dbReference type="ChEBI" id="CHEBI:29105"/>
        <label>1</label>
        <note>catalytic</note>
    </ligand>
</feature>
<keyword evidence="4 8" id="KW-0479">Metal-binding</keyword>
<feature type="binding site" evidence="8">
    <location>
        <position position="65"/>
    </location>
    <ligand>
        <name>Zn(2+)</name>
        <dbReference type="ChEBI" id="CHEBI:29105"/>
        <label>2</label>
        <note>catalytic</note>
    </ligand>
</feature>
<keyword evidence="5 8" id="KW-0255">Endonuclease</keyword>